<dbReference type="PANTHER" id="PTHR43861">
    <property type="entry name" value="TRANS-ACONITATE 2-METHYLTRANSFERASE-RELATED"/>
    <property type="match status" value="1"/>
</dbReference>
<comment type="caution">
    <text evidence="4">The sequence shown here is derived from an EMBL/GenBank/DDBJ whole genome shotgun (WGS) entry which is preliminary data.</text>
</comment>
<dbReference type="PANTHER" id="PTHR43861:SF1">
    <property type="entry name" value="TRANS-ACONITATE 2-METHYLTRANSFERASE"/>
    <property type="match status" value="1"/>
</dbReference>
<dbReference type="RefSeq" id="WP_191075641.1">
    <property type="nucleotide sequence ID" value="NZ_JACTAG010000002.1"/>
</dbReference>
<dbReference type="Pfam" id="PF13649">
    <property type="entry name" value="Methyltransf_25"/>
    <property type="match status" value="1"/>
</dbReference>
<evidence type="ECO:0000313" key="5">
    <source>
        <dbReference type="Proteomes" id="UP000635142"/>
    </source>
</evidence>
<evidence type="ECO:0000313" key="4">
    <source>
        <dbReference type="EMBL" id="MBD3664619.1"/>
    </source>
</evidence>
<keyword evidence="2" id="KW-0808">Transferase</keyword>
<evidence type="ECO:0000256" key="1">
    <source>
        <dbReference type="ARBA" id="ARBA00022603"/>
    </source>
</evidence>
<evidence type="ECO:0000259" key="3">
    <source>
        <dbReference type="Pfam" id="PF13649"/>
    </source>
</evidence>
<proteinExistence type="predicted"/>
<dbReference type="Proteomes" id="UP000635142">
    <property type="component" value="Unassembled WGS sequence"/>
</dbReference>
<dbReference type="GO" id="GO:0008168">
    <property type="term" value="F:methyltransferase activity"/>
    <property type="evidence" value="ECO:0007669"/>
    <property type="project" value="UniProtKB-KW"/>
</dbReference>
<dbReference type="CDD" id="cd02440">
    <property type="entry name" value="AdoMet_MTases"/>
    <property type="match status" value="1"/>
</dbReference>
<gene>
    <name evidence="4" type="ORF">H9Q16_11850</name>
</gene>
<organism evidence="4 5">
    <name type="scientific">Sulfitobacter aestuariivivens</name>
    <dbReference type="NCBI Taxonomy" id="2766981"/>
    <lineage>
        <taxon>Bacteria</taxon>
        <taxon>Pseudomonadati</taxon>
        <taxon>Pseudomonadota</taxon>
        <taxon>Alphaproteobacteria</taxon>
        <taxon>Rhodobacterales</taxon>
        <taxon>Roseobacteraceae</taxon>
        <taxon>Sulfitobacter</taxon>
    </lineage>
</organism>
<dbReference type="AlphaFoldDB" id="A0A927D6B5"/>
<reference evidence="4" key="1">
    <citation type="submission" date="2020-08" db="EMBL/GenBank/DDBJ databases">
        <title>Sulfitobacter aestuariivivens sp. nov., isolated from a tidal flat.</title>
        <authorList>
            <person name="Park S."/>
            <person name="Yoon J.-H."/>
        </authorList>
    </citation>
    <scope>NUCLEOTIDE SEQUENCE</scope>
    <source>
        <strain evidence="4">TSTF-M16</strain>
    </source>
</reference>
<sequence>MSDRETLGVYDAQADDYEKMMTEEAARDARIVEFIAACPAGAQVLDVGCGPGNYARLMADAGLKVTAIDGSAEMARRADLLPGVSARHGYFEDIDAENAYDGIWASFSLLHAPRADFPGHLARLRRALRPGGVFFIGMKTGTGEGRDDLGRFYTYYTLEELEDHLRTAGLTPAENWTGYGKGLSGQYSGWAVIRADG</sequence>
<dbReference type="GO" id="GO:0032259">
    <property type="term" value="P:methylation"/>
    <property type="evidence" value="ECO:0007669"/>
    <property type="project" value="UniProtKB-KW"/>
</dbReference>
<evidence type="ECO:0000256" key="2">
    <source>
        <dbReference type="ARBA" id="ARBA00022679"/>
    </source>
</evidence>
<name>A0A927D6B5_9RHOB</name>
<keyword evidence="1 4" id="KW-0489">Methyltransferase</keyword>
<dbReference type="EMBL" id="JACTAG010000002">
    <property type="protein sequence ID" value="MBD3664619.1"/>
    <property type="molecule type" value="Genomic_DNA"/>
</dbReference>
<dbReference type="Gene3D" id="3.40.50.150">
    <property type="entry name" value="Vaccinia Virus protein VP39"/>
    <property type="match status" value="1"/>
</dbReference>
<protein>
    <submittedName>
        <fullName evidence="4">Class I SAM-dependent methyltransferase</fullName>
    </submittedName>
</protein>
<dbReference type="InterPro" id="IPR041698">
    <property type="entry name" value="Methyltransf_25"/>
</dbReference>
<keyword evidence="5" id="KW-1185">Reference proteome</keyword>
<dbReference type="InterPro" id="IPR029063">
    <property type="entry name" value="SAM-dependent_MTases_sf"/>
</dbReference>
<feature type="domain" description="Methyltransferase" evidence="3">
    <location>
        <begin position="44"/>
        <end position="132"/>
    </location>
</feature>
<dbReference type="SUPFAM" id="SSF53335">
    <property type="entry name" value="S-adenosyl-L-methionine-dependent methyltransferases"/>
    <property type="match status" value="1"/>
</dbReference>
<accession>A0A927D6B5</accession>